<dbReference type="GO" id="GO:0005737">
    <property type="term" value="C:cytoplasm"/>
    <property type="evidence" value="ECO:0007669"/>
    <property type="project" value="TreeGrafter"/>
</dbReference>
<feature type="non-terminal residue" evidence="2">
    <location>
        <position position="1"/>
    </location>
</feature>
<comment type="caution">
    <text evidence="2">The sequence shown here is derived from an EMBL/GenBank/DDBJ whole genome shotgun (WGS) entry which is preliminary data.</text>
</comment>
<dbReference type="SUPFAM" id="SSF53474">
    <property type="entry name" value="alpha/beta-Hydrolases"/>
    <property type="match status" value="1"/>
</dbReference>
<dbReference type="OrthoDB" id="435593at2759"/>
<dbReference type="InterPro" id="IPR057941">
    <property type="entry name" value="TPR_TNPO3_IPO13_2nd"/>
</dbReference>
<dbReference type="InterPro" id="IPR029058">
    <property type="entry name" value="AB_hydrolase_fold"/>
</dbReference>
<name>A0A1U7LMA3_NEOID</name>
<dbReference type="STRING" id="1198029.A0A1U7LMA3"/>
<feature type="domain" description="Serine hydrolase" evidence="1">
    <location>
        <begin position="684"/>
        <end position="885"/>
    </location>
</feature>
<dbReference type="SUPFAM" id="SSF48371">
    <property type="entry name" value="ARM repeat"/>
    <property type="match status" value="1"/>
</dbReference>
<sequence length="899" mass="100465">DADGCRGYTRLFSEAGEAWAVLCARLPADFLGLVDAVLFCADAARDLDVVKITFRFWYELKQLAVLPAFAAARELYAPVYRRLVVIMARHMEYPPAAAGAAADDLFDGDREADDAFRGFRHEIGDVLKDCVNVLGAGPCLALVTQKLQDPGWQQVESALFGLRAMAREIPTDEDEFLPRVMDLLPQIDKQFAGIGAQKVRFAAILVVGRYTAWVARRGGEAGWMLDFISRGFDDIADKDVVSASAMALKYFCQDCGTLLLDFLPQLLAFYEKVVPLLDNDPLCEVTEAISHVINAQPHGSIHSSFETFIAPTLSRLARLESDSAICDTVDQITIFVANIKPYIEKTKTNPCIPIVSEILTVLFPIIDSRGSVPNISEKICKAIKSMMPSYRSHMAPLLPQIAEKLVSGFEKYQMGCFLWVAGSVVRELGEDLGSSMTWAFVERLCFGMFTLLHQVDPASIPDSTRIFITLTLVIEDFYRLLQDAIYIDPTSILSSAIFKTIFESCIQLSTLDHPWALSAMLNFLRDVLSYGLADSPTSRTSTGPPPAVQLIVRQITAEYGVPLTQAMFSGMIYSFPRDCVPDGSFILLSLVEIHASTALTWLKQVVNMLQNGLTDDEREKFLRGIEGAENDGPKIRRLLQDFTARYRRRNVLPRQRYEKVLLWTETNIMDSDQLENKNKTPCPEMRILCLHGYTQSGPTFRQKIAALTKPLEKLGHEFIFPTAPHVLFLSDTAGESSPAEQIEAYGWWTVREEKYHGLRTSLEFILDLISDDAPFDGVIGFSQGACIASILTSLLESGKRNLLPKPSNQPPFKFGLYYSGFSAKFNPEFYLPKISTPTLHFNGELDTVVSNERMQTLIDVCIDPKIVRFPGGHFVPCAAEYRQQMRLFLSCFEGDESRL</sequence>
<dbReference type="Gene3D" id="3.40.50.1820">
    <property type="entry name" value="alpha/beta hydrolase"/>
    <property type="match status" value="1"/>
</dbReference>
<dbReference type="InterPro" id="IPR016024">
    <property type="entry name" value="ARM-type_fold"/>
</dbReference>
<reference evidence="2 3" key="1">
    <citation type="submission" date="2016-04" db="EMBL/GenBank/DDBJ databases">
        <title>Evolutionary innovation and constraint leading to complex multicellularity in the Ascomycota.</title>
        <authorList>
            <person name="Cisse O."/>
            <person name="Nguyen A."/>
            <person name="Hewitt D.A."/>
            <person name="Jedd G."/>
            <person name="Stajich J.E."/>
        </authorList>
    </citation>
    <scope>NUCLEOTIDE SEQUENCE [LARGE SCALE GENOMIC DNA]</scope>
    <source>
        <strain evidence="2 3">DAH-3</strain>
    </source>
</reference>
<dbReference type="InterPro" id="IPR051345">
    <property type="entry name" value="Importin_beta-like_NTR"/>
</dbReference>
<dbReference type="Pfam" id="PF03959">
    <property type="entry name" value="FSH1"/>
    <property type="match status" value="1"/>
</dbReference>
<dbReference type="PANTHER" id="PTHR12363">
    <property type="entry name" value="TRANSPORTIN 3 AND IMPORTIN 13"/>
    <property type="match status" value="1"/>
</dbReference>
<dbReference type="Gene3D" id="1.25.10.10">
    <property type="entry name" value="Leucine-rich Repeat Variant"/>
    <property type="match status" value="1"/>
</dbReference>
<dbReference type="PANTHER" id="PTHR12363:SF53">
    <property type="entry name" value="MRNA TRANSPORT REGULATOR MTR10"/>
    <property type="match status" value="1"/>
</dbReference>
<dbReference type="InterPro" id="IPR011989">
    <property type="entry name" value="ARM-like"/>
</dbReference>
<protein>
    <recommendedName>
        <fullName evidence="1">Serine hydrolase domain-containing protein</fullName>
    </recommendedName>
</protein>
<dbReference type="GO" id="GO:0006606">
    <property type="term" value="P:protein import into nucleus"/>
    <property type="evidence" value="ECO:0007669"/>
    <property type="project" value="TreeGrafter"/>
</dbReference>
<proteinExistence type="predicted"/>
<keyword evidence="3" id="KW-1185">Reference proteome</keyword>
<gene>
    <name evidence="2" type="ORF">NEOLI_004172</name>
</gene>
<dbReference type="Pfam" id="PF24138">
    <property type="entry name" value="TPR_TNPO3_IPO13_2nd"/>
    <property type="match status" value="1"/>
</dbReference>
<organism evidence="2 3">
    <name type="scientific">Neolecta irregularis (strain DAH-3)</name>
    <dbReference type="NCBI Taxonomy" id="1198029"/>
    <lineage>
        <taxon>Eukaryota</taxon>
        <taxon>Fungi</taxon>
        <taxon>Dikarya</taxon>
        <taxon>Ascomycota</taxon>
        <taxon>Taphrinomycotina</taxon>
        <taxon>Neolectales</taxon>
        <taxon>Neolectaceae</taxon>
        <taxon>Neolecta</taxon>
    </lineage>
</organism>
<dbReference type="AlphaFoldDB" id="A0A1U7LMA3"/>
<dbReference type="Proteomes" id="UP000186594">
    <property type="component" value="Unassembled WGS sequence"/>
</dbReference>
<dbReference type="Pfam" id="PF24139">
    <property type="entry name" value="TPR_TNPO3_IPO13_4th"/>
    <property type="match status" value="1"/>
</dbReference>
<accession>A0A1U7LMA3</accession>
<dbReference type="InterPro" id="IPR005645">
    <property type="entry name" value="FSH-like_dom"/>
</dbReference>
<evidence type="ECO:0000259" key="1">
    <source>
        <dbReference type="Pfam" id="PF03959"/>
    </source>
</evidence>
<dbReference type="EMBL" id="LXFE01001387">
    <property type="protein sequence ID" value="OLL23641.1"/>
    <property type="molecule type" value="Genomic_DNA"/>
</dbReference>
<dbReference type="InterPro" id="IPR058537">
    <property type="entry name" value="TPR_TNPO3_IPO13_4th"/>
</dbReference>
<evidence type="ECO:0000313" key="3">
    <source>
        <dbReference type="Proteomes" id="UP000186594"/>
    </source>
</evidence>
<evidence type="ECO:0000313" key="2">
    <source>
        <dbReference type="EMBL" id="OLL23641.1"/>
    </source>
</evidence>